<accession>A0A934KPB9</accession>
<gene>
    <name evidence="3" type="ORF">JF887_04940</name>
</gene>
<feature type="region of interest" description="Disordered" evidence="1">
    <location>
        <begin position="26"/>
        <end position="46"/>
    </location>
</feature>
<proteinExistence type="predicted"/>
<name>A0A934KPB9_9BACT</name>
<reference evidence="3 4" key="1">
    <citation type="submission" date="2020-10" db="EMBL/GenBank/DDBJ databases">
        <title>Ca. Dormibacterota MAGs.</title>
        <authorList>
            <person name="Montgomery K."/>
        </authorList>
    </citation>
    <scope>NUCLEOTIDE SEQUENCE [LARGE SCALE GENOMIC DNA]</scope>
    <source>
        <strain evidence="3">Mitchell_Peninsula_5</strain>
    </source>
</reference>
<sequence length="200" mass="19670">MAQSLAILLITTAGLAACGSSAGTSSPASSGAASTPTNANSSASGASGSATALAQDDCTAAGVSGPVLNSQGGYMTMAVASGWKTADDMGTLNVWKAVKADGSFLEVSDASTANGHDSAAIAATQAHNMSTSVMTCPVAGEKAYLISTKNGAGATIYHMYIQHGGNAPLQVFISPGDQAPAAALVPDVKGMLGSWRWASP</sequence>
<comment type="caution">
    <text evidence="3">The sequence shown here is derived from an EMBL/GenBank/DDBJ whole genome shotgun (WGS) entry which is preliminary data.</text>
</comment>
<evidence type="ECO:0000313" key="3">
    <source>
        <dbReference type="EMBL" id="MBJ7608762.1"/>
    </source>
</evidence>
<evidence type="ECO:0000256" key="2">
    <source>
        <dbReference type="SAM" id="SignalP"/>
    </source>
</evidence>
<evidence type="ECO:0000313" key="4">
    <source>
        <dbReference type="Proteomes" id="UP000614410"/>
    </source>
</evidence>
<protein>
    <submittedName>
        <fullName evidence="3">Uncharacterized protein</fullName>
    </submittedName>
</protein>
<dbReference type="EMBL" id="JAEKNN010000024">
    <property type="protein sequence ID" value="MBJ7608762.1"/>
    <property type="molecule type" value="Genomic_DNA"/>
</dbReference>
<dbReference type="AlphaFoldDB" id="A0A934KPB9"/>
<keyword evidence="2" id="KW-0732">Signal</keyword>
<evidence type="ECO:0000256" key="1">
    <source>
        <dbReference type="SAM" id="MobiDB-lite"/>
    </source>
</evidence>
<organism evidence="3 4">
    <name type="scientific">Candidatus Amunia macphersoniae</name>
    <dbReference type="NCBI Taxonomy" id="3127014"/>
    <lineage>
        <taxon>Bacteria</taxon>
        <taxon>Bacillati</taxon>
        <taxon>Candidatus Dormiibacterota</taxon>
        <taxon>Candidatus Dormibacteria</taxon>
        <taxon>Candidatus Aeolococcales</taxon>
        <taxon>Candidatus Aeolococcaceae</taxon>
        <taxon>Candidatus Amunia</taxon>
    </lineage>
</organism>
<feature type="chain" id="PRO_5036882468" evidence="2">
    <location>
        <begin position="17"/>
        <end position="200"/>
    </location>
</feature>
<feature type="signal peptide" evidence="2">
    <location>
        <begin position="1"/>
        <end position="16"/>
    </location>
</feature>
<dbReference type="Proteomes" id="UP000614410">
    <property type="component" value="Unassembled WGS sequence"/>
</dbReference>